<organism evidence="1 2">
    <name type="scientific">Cichorium intybus</name>
    <name type="common">Chicory</name>
    <dbReference type="NCBI Taxonomy" id="13427"/>
    <lineage>
        <taxon>Eukaryota</taxon>
        <taxon>Viridiplantae</taxon>
        <taxon>Streptophyta</taxon>
        <taxon>Embryophyta</taxon>
        <taxon>Tracheophyta</taxon>
        <taxon>Spermatophyta</taxon>
        <taxon>Magnoliopsida</taxon>
        <taxon>eudicotyledons</taxon>
        <taxon>Gunneridae</taxon>
        <taxon>Pentapetalae</taxon>
        <taxon>asterids</taxon>
        <taxon>campanulids</taxon>
        <taxon>Asterales</taxon>
        <taxon>Asteraceae</taxon>
        <taxon>Cichorioideae</taxon>
        <taxon>Cichorieae</taxon>
        <taxon>Cichoriinae</taxon>
        <taxon>Cichorium</taxon>
    </lineage>
</organism>
<accession>A0ACB9CTE5</accession>
<dbReference type="EMBL" id="CM042013">
    <property type="protein sequence ID" value="KAI3737550.1"/>
    <property type="molecule type" value="Genomic_DNA"/>
</dbReference>
<name>A0ACB9CTE5_CICIN</name>
<reference evidence="2" key="1">
    <citation type="journal article" date="2022" name="Mol. Ecol. Resour.">
        <title>The genomes of chicory, endive, great burdock and yacon provide insights into Asteraceae palaeo-polyploidization history and plant inulin production.</title>
        <authorList>
            <person name="Fan W."/>
            <person name="Wang S."/>
            <person name="Wang H."/>
            <person name="Wang A."/>
            <person name="Jiang F."/>
            <person name="Liu H."/>
            <person name="Zhao H."/>
            <person name="Xu D."/>
            <person name="Zhang Y."/>
        </authorList>
    </citation>
    <scope>NUCLEOTIDE SEQUENCE [LARGE SCALE GENOMIC DNA]</scope>
    <source>
        <strain evidence="2">cv. Punajuju</strain>
    </source>
</reference>
<proteinExistence type="predicted"/>
<reference evidence="1 2" key="2">
    <citation type="journal article" date="2022" name="Mol. Ecol. Resour.">
        <title>The genomes of chicory, endive, great burdock and yacon provide insights into Asteraceae paleo-polyploidization history and plant inulin production.</title>
        <authorList>
            <person name="Fan W."/>
            <person name="Wang S."/>
            <person name="Wang H."/>
            <person name="Wang A."/>
            <person name="Jiang F."/>
            <person name="Liu H."/>
            <person name="Zhao H."/>
            <person name="Xu D."/>
            <person name="Zhang Y."/>
        </authorList>
    </citation>
    <scope>NUCLEOTIDE SEQUENCE [LARGE SCALE GENOMIC DNA]</scope>
    <source>
        <strain evidence="2">cv. Punajuju</strain>
        <tissue evidence="1">Leaves</tissue>
    </source>
</reference>
<keyword evidence="2" id="KW-1185">Reference proteome</keyword>
<sequence>MYPFTIDSSEDTGYESRDTGYESGDTVYARLQSVLVCLYSRLESGDTHSEKDPVCILLPRPPRFFISVLPSILLRSA</sequence>
<evidence type="ECO:0000313" key="2">
    <source>
        <dbReference type="Proteomes" id="UP001055811"/>
    </source>
</evidence>
<gene>
    <name evidence="1" type="ORF">L2E82_27556</name>
</gene>
<comment type="caution">
    <text evidence="1">The sequence shown here is derived from an EMBL/GenBank/DDBJ whole genome shotgun (WGS) entry which is preliminary data.</text>
</comment>
<dbReference type="Proteomes" id="UP001055811">
    <property type="component" value="Linkage Group LG05"/>
</dbReference>
<protein>
    <submittedName>
        <fullName evidence="1">Uncharacterized protein</fullName>
    </submittedName>
</protein>
<evidence type="ECO:0000313" key="1">
    <source>
        <dbReference type="EMBL" id="KAI3737550.1"/>
    </source>
</evidence>